<dbReference type="SUPFAM" id="SSF53383">
    <property type="entry name" value="PLP-dependent transferases"/>
    <property type="match status" value="1"/>
</dbReference>
<gene>
    <name evidence="13" type="ORF">ILP92_03450</name>
</gene>
<dbReference type="PROSITE" id="PS00599">
    <property type="entry name" value="AA_TRANSFER_CLASS_2"/>
    <property type="match status" value="1"/>
</dbReference>
<evidence type="ECO:0000256" key="9">
    <source>
        <dbReference type="ARBA" id="ARBA00023102"/>
    </source>
</evidence>
<dbReference type="PANTHER" id="PTHR43643:SF6">
    <property type="entry name" value="HISTIDINOL-PHOSPHATE AMINOTRANSFERASE"/>
    <property type="match status" value="1"/>
</dbReference>
<dbReference type="RefSeq" id="WP_198914976.1">
    <property type="nucleotide sequence ID" value="NZ_JAEKPD010000002.1"/>
</dbReference>
<evidence type="ECO:0000256" key="11">
    <source>
        <dbReference type="RuleBase" id="RU003693"/>
    </source>
</evidence>
<evidence type="ECO:0000313" key="14">
    <source>
        <dbReference type="Proteomes" id="UP000642488"/>
    </source>
</evidence>
<dbReference type="InterPro" id="IPR015424">
    <property type="entry name" value="PyrdxlP-dep_Trfase"/>
</dbReference>
<evidence type="ECO:0000256" key="8">
    <source>
        <dbReference type="ARBA" id="ARBA00022898"/>
    </source>
</evidence>
<dbReference type="Gene3D" id="3.90.1150.10">
    <property type="entry name" value="Aspartate Aminotransferase, domain 1"/>
    <property type="match status" value="1"/>
</dbReference>
<dbReference type="AlphaFoldDB" id="A0A934IF95"/>
<comment type="pathway">
    <text evidence="2">Amino-acid biosynthesis; L-histidine biosynthesis; L-histidine from 5-phospho-alpha-D-ribose 1-diphosphate: step 7/9.</text>
</comment>
<name>A0A934IF95_9RHOB</name>
<comment type="caution">
    <text evidence="13">The sequence shown here is derived from an EMBL/GenBank/DDBJ whole genome shotgun (WGS) entry which is preliminary data.</text>
</comment>
<protein>
    <recommendedName>
        <fullName evidence="4">histidinol-phosphate transaminase</fullName>
        <ecNumber evidence="4">2.6.1.9</ecNumber>
    </recommendedName>
</protein>
<dbReference type="EC" id="2.6.1.9" evidence="4"/>
<comment type="similarity">
    <text evidence="3">Belongs to the class-II pyridoxal-phosphate-dependent aminotransferase family. Histidinol-phosphate aminotransferase subfamily.</text>
</comment>
<dbReference type="EMBL" id="JAEKPD010000002">
    <property type="protein sequence ID" value="MBJ3761803.1"/>
    <property type="molecule type" value="Genomic_DNA"/>
</dbReference>
<dbReference type="Gene3D" id="3.40.640.10">
    <property type="entry name" value="Type I PLP-dependent aspartate aminotransferase-like (Major domain)"/>
    <property type="match status" value="1"/>
</dbReference>
<keyword evidence="14" id="KW-1185">Reference proteome</keyword>
<dbReference type="GO" id="GO:0030170">
    <property type="term" value="F:pyridoxal phosphate binding"/>
    <property type="evidence" value="ECO:0007669"/>
    <property type="project" value="InterPro"/>
</dbReference>
<evidence type="ECO:0000256" key="10">
    <source>
        <dbReference type="ARBA" id="ARBA00047481"/>
    </source>
</evidence>
<evidence type="ECO:0000256" key="5">
    <source>
        <dbReference type="ARBA" id="ARBA00022576"/>
    </source>
</evidence>
<reference evidence="13" key="1">
    <citation type="submission" date="2020-12" db="EMBL/GenBank/DDBJ databases">
        <title>Bacterial taxonomy.</title>
        <authorList>
            <person name="Pan X."/>
        </authorList>
    </citation>
    <scope>NUCLEOTIDE SEQUENCE</scope>
    <source>
        <strain evidence="13">KCTC 52957</strain>
    </source>
</reference>
<dbReference type="PANTHER" id="PTHR43643">
    <property type="entry name" value="HISTIDINOL-PHOSPHATE AMINOTRANSFERASE 2"/>
    <property type="match status" value="1"/>
</dbReference>
<dbReference type="NCBIfam" id="NF006014">
    <property type="entry name" value="PRK08153.1"/>
    <property type="match status" value="1"/>
</dbReference>
<evidence type="ECO:0000313" key="13">
    <source>
        <dbReference type="EMBL" id="MBJ3761803.1"/>
    </source>
</evidence>
<dbReference type="InterPro" id="IPR004839">
    <property type="entry name" value="Aminotransferase_I/II_large"/>
</dbReference>
<evidence type="ECO:0000256" key="1">
    <source>
        <dbReference type="ARBA" id="ARBA00001933"/>
    </source>
</evidence>
<keyword evidence="8 11" id="KW-0663">Pyridoxal phosphate</keyword>
<proteinExistence type="inferred from homology"/>
<evidence type="ECO:0000256" key="3">
    <source>
        <dbReference type="ARBA" id="ARBA00007970"/>
    </source>
</evidence>
<dbReference type="InterPro" id="IPR001917">
    <property type="entry name" value="Aminotrans_II_pyridoxalP_BS"/>
</dbReference>
<dbReference type="InterPro" id="IPR050106">
    <property type="entry name" value="HistidinolP_aminotransfase"/>
</dbReference>
<keyword evidence="6" id="KW-0028">Amino-acid biosynthesis</keyword>
<organism evidence="13 14">
    <name type="scientific">Palleronia pontilimi</name>
    <dbReference type="NCBI Taxonomy" id="1964209"/>
    <lineage>
        <taxon>Bacteria</taxon>
        <taxon>Pseudomonadati</taxon>
        <taxon>Pseudomonadota</taxon>
        <taxon>Alphaproteobacteria</taxon>
        <taxon>Rhodobacterales</taxon>
        <taxon>Roseobacteraceae</taxon>
        <taxon>Palleronia</taxon>
    </lineage>
</organism>
<dbReference type="CDD" id="cd00609">
    <property type="entry name" value="AAT_like"/>
    <property type="match status" value="1"/>
</dbReference>
<dbReference type="InterPro" id="IPR015422">
    <property type="entry name" value="PyrdxlP-dep_Trfase_small"/>
</dbReference>
<dbReference type="GO" id="GO:0000105">
    <property type="term" value="P:L-histidine biosynthetic process"/>
    <property type="evidence" value="ECO:0007669"/>
    <property type="project" value="UniProtKB-KW"/>
</dbReference>
<evidence type="ECO:0000256" key="7">
    <source>
        <dbReference type="ARBA" id="ARBA00022679"/>
    </source>
</evidence>
<comment type="cofactor">
    <cofactor evidence="1 11">
        <name>pyridoxal 5'-phosphate</name>
        <dbReference type="ChEBI" id="CHEBI:597326"/>
    </cofactor>
</comment>
<feature type="domain" description="Aminotransferase class I/classII large" evidence="12">
    <location>
        <begin position="37"/>
        <end position="359"/>
    </location>
</feature>
<keyword evidence="5 13" id="KW-0032">Aminotransferase</keyword>
<dbReference type="GO" id="GO:0004400">
    <property type="term" value="F:histidinol-phosphate transaminase activity"/>
    <property type="evidence" value="ECO:0007669"/>
    <property type="project" value="UniProtKB-EC"/>
</dbReference>
<evidence type="ECO:0000256" key="2">
    <source>
        <dbReference type="ARBA" id="ARBA00005011"/>
    </source>
</evidence>
<dbReference type="InterPro" id="IPR015421">
    <property type="entry name" value="PyrdxlP-dep_Trfase_major"/>
</dbReference>
<dbReference type="Proteomes" id="UP000642488">
    <property type="component" value="Unassembled WGS sequence"/>
</dbReference>
<accession>A0A934IF95</accession>
<evidence type="ECO:0000256" key="6">
    <source>
        <dbReference type="ARBA" id="ARBA00022605"/>
    </source>
</evidence>
<evidence type="ECO:0000256" key="4">
    <source>
        <dbReference type="ARBA" id="ARBA00012748"/>
    </source>
</evidence>
<evidence type="ECO:0000259" key="12">
    <source>
        <dbReference type="Pfam" id="PF00155"/>
    </source>
</evidence>
<comment type="catalytic activity">
    <reaction evidence="10">
        <text>L-histidinol phosphate + 2-oxoglutarate = 3-(imidazol-4-yl)-2-oxopropyl phosphate + L-glutamate</text>
        <dbReference type="Rhea" id="RHEA:23744"/>
        <dbReference type="ChEBI" id="CHEBI:16810"/>
        <dbReference type="ChEBI" id="CHEBI:29985"/>
        <dbReference type="ChEBI" id="CHEBI:57766"/>
        <dbReference type="ChEBI" id="CHEBI:57980"/>
        <dbReference type="EC" id="2.6.1.9"/>
    </reaction>
</comment>
<keyword evidence="9" id="KW-0368">Histidine biosynthesis</keyword>
<keyword evidence="7" id="KW-0808">Transferase</keyword>
<dbReference type="Pfam" id="PF00155">
    <property type="entry name" value="Aminotran_1_2"/>
    <property type="match status" value="1"/>
</dbReference>
<sequence>MSDPRLTPLAAALPDTVPFVGPETQERRAGGAFRARLGANELTFGPSPKAIAAIKRAAHDVWKYPDPEYFDLKQALASHLSCDPVHIVTGAGIDGLLGSTVRLLVAPGDAVVTSDGAYPTFNYHVTGYGGTLHKVPYAGNHEDLDALLDKAVETRAKLIYLSNPDNPMGSWHTSSDISAFIDRIPDTCVLVLDEAYAECSDADTTPPLQPDHPNVIRFRTFSKAYGMAGARIGYAIGPQSLIGAFGKVRNHFGVSRISAAGAIAALADTDHLNDVLKKIAQSVDRIFEIARANDLAPLPTATNFVTIDCGRDGDFARAVLQSLGERGVFIRMPGAAPLDRCIRVTCGPDDAMNVFAQALPVALETARTKK</sequence>